<proteinExistence type="predicted"/>
<comment type="caution">
    <text evidence="2">The sequence shown here is derived from an EMBL/GenBank/DDBJ whole genome shotgun (WGS) entry which is preliminary data.</text>
</comment>
<dbReference type="Gene3D" id="1.10.10.60">
    <property type="entry name" value="Homeodomain-like"/>
    <property type="match status" value="1"/>
</dbReference>
<dbReference type="CDD" id="cd00569">
    <property type="entry name" value="HTH_Hin_like"/>
    <property type="match status" value="1"/>
</dbReference>
<reference evidence="2" key="1">
    <citation type="submission" date="2023-08" db="EMBL/GenBank/DDBJ databases">
        <title>Genomic characterization of the C. tuberculostearicum species complex, a ubiquitous member of the human skin microbiome.</title>
        <authorList>
            <person name="Ahmed N."/>
            <person name="Deming C."/>
            <person name="Conlan S."/>
            <person name="Segre J."/>
        </authorList>
    </citation>
    <scope>NUCLEOTIDE SEQUENCE</scope>
    <source>
        <strain evidence="2">CTNIH22</strain>
    </source>
</reference>
<gene>
    <name evidence="2" type="ORF">RAE03_12135</name>
</gene>
<evidence type="ECO:0000313" key="3">
    <source>
        <dbReference type="Proteomes" id="UP001185706"/>
    </source>
</evidence>
<dbReference type="Proteomes" id="UP001185706">
    <property type="component" value="Unassembled WGS sequence"/>
</dbReference>
<dbReference type="InterPro" id="IPR009057">
    <property type="entry name" value="Homeodomain-like_sf"/>
</dbReference>
<feature type="domain" description="Resolvase HTH" evidence="1">
    <location>
        <begin position="16"/>
        <end position="57"/>
    </location>
</feature>
<protein>
    <submittedName>
        <fullName evidence="2">Helix-turn-helix domain-containing protein</fullName>
    </submittedName>
</protein>
<evidence type="ECO:0000313" key="2">
    <source>
        <dbReference type="EMBL" id="MDV2420504.1"/>
    </source>
</evidence>
<dbReference type="SUPFAM" id="SSF46689">
    <property type="entry name" value="Homeodomain-like"/>
    <property type="match status" value="1"/>
</dbReference>
<organism evidence="2 3">
    <name type="scientific">Corynebacterium tuberculostearicum</name>
    <dbReference type="NCBI Taxonomy" id="38304"/>
    <lineage>
        <taxon>Bacteria</taxon>
        <taxon>Bacillati</taxon>
        <taxon>Actinomycetota</taxon>
        <taxon>Actinomycetes</taxon>
        <taxon>Mycobacteriales</taxon>
        <taxon>Corynebacteriaceae</taxon>
        <taxon>Corynebacterium</taxon>
    </lineage>
</organism>
<dbReference type="GO" id="GO:0000150">
    <property type="term" value="F:DNA strand exchange activity"/>
    <property type="evidence" value="ECO:0007669"/>
    <property type="project" value="InterPro"/>
</dbReference>
<dbReference type="Pfam" id="PF02796">
    <property type="entry name" value="HTH_7"/>
    <property type="match status" value="1"/>
</dbReference>
<dbReference type="GO" id="GO:0003677">
    <property type="term" value="F:DNA binding"/>
    <property type="evidence" value="ECO:0007669"/>
    <property type="project" value="InterPro"/>
</dbReference>
<sequence>MTVYDALAKKAGKYNGQKPALSPQQVAEIKQRVLAGESKAALAREFGVTRPTVYRALKNV</sequence>
<dbReference type="InterPro" id="IPR006120">
    <property type="entry name" value="Resolvase_HTH_dom"/>
</dbReference>
<dbReference type="AlphaFoldDB" id="A0AAE4NME6"/>
<name>A0AAE4NME6_9CORY</name>
<accession>A0AAE4NME6</accession>
<evidence type="ECO:0000259" key="1">
    <source>
        <dbReference type="Pfam" id="PF02796"/>
    </source>
</evidence>
<dbReference type="EMBL" id="JAVBIB010000034">
    <property type="protein sequence ID" value="MDV2420504.1"/>
    <property type="molecule type" value="Genomic_DNA"/>
</dbReference>